<organism evidence="1">
    <name type="scientific">Lepeophtheirus salmonis</name>
    <name type="common">Salmon louse</name>
    <name type="synonym">Caligus salmonis</name>
    <dbReference type="NCBI Taxonomy" id="72036"/>
    <lineage>
        <taxon>Eukaryota</taxon>
        <taxon>Metazoa</taxon>
        <taxon>Ecdysozoa</taxon>
        <taxon>Arthropoda</taxon>
        <taxon>Crustacea</taxon>
        <taxon>Multicrustacea</taxon>
        <taxon>Hexanauplia</taxon>
        <taxon>Copepoda</taxon>
        <taxon>Siphonostomatoida</taxon>
        <taxon>Caligidae</taxon>
        <taxon>Lepeophtheirus</taxon>
    </lineage>
</organism>
<name>A0A0K2UB45_LEPSM</name>
<protein>
    <submittedName>
        <fullName evidence="1">Uncharacterized protein</fullName>
    </submittedName>
</protein>
<reference evidence="1" key="1">
    <citation type="submission" date="2014-05" db="EMBL/GenBank/DDBJ databases">
        <authorList>
            <person name="Chronopoulou M."/>
        </authorList>
    </citation>
    <scope>NUCLEOTIDE SEQUENCE</scope>
    <source>
        <tissue evidence="1">Whole organism</tissue>
    </source>
</reference>
<dbReference type="AlphaFoldDB" id="A0A0K2UB45"/>
<proteinExistence type="predicted"/>
<sequence>RIHQNTNFFIFKTLELRVGLSYRSKILYFLTWSTTNNTTC</sequence>
<accession>A0A0K2UB45</accession>
<dbReference type="EMBL" id="HACA01017944">
    <property type="protein sequence ID" value="CDW35305.1"/>
    <property type="molecule type" value="Transcribed_RNA"/>
</dbReference>
<evidence type="ECO:0000313" key="1">
    <source>
        <dbReference type="EMBL" id="CDW35305.1"/>
    </source>
</evidence>
<feature type="non-terminal residue" evidence="1">
    <location>
        <position position="1"/>
    </location>
</feature>